<gene>
    <name evidence="1" type="ORF">D0O76_00795</name>
</gene>
<sequence length="342" mass="38478">MGKTYRNEDNTMTKTLNPTITVTVSGPTGSGKSRVLAVIYDVLKLIHSDCIIKAPDVKAEKEMCGDDHTAWRKPRSGTIFKLKEVNLPGSLQKPSMRGMSHSEVMAWFEEYGFRDKVGHPLTLNLDFRELLYLALDNQGKRDREITFDDLVDRTVPVHIQPLMNKLGISFEEGTETDLQPVIDLANWANAARAGVGYIPPEGWQCRSETDTTEPECAVESDKDLIARMLSEAFDTITAEDISKIATKLKAISRTQKDKDDFAIRVREAFGVYTSHNENNEARSSATELRKYMVSELVELMSPENQPWHLPDAIQAVVAALLTLHDRDLICMELRKFINSSCN</sequence>
<accession>A0A5U1J7D0</accession>
<dbReference type="AlphaFoldDB" id="A0A5U1J7D0"/>
<protein>
    <submittedName>
        <fullName evidence="1">Uncharacterized protein</fullName>
    </submittedName>
</protein>
<organism evidence="1">
    <name type="scientific">Salmonella enterica</name>
    <name type="common">Salmonella choleraesuis</name>
    <dbReference type="NCBI Taxonomy" id="28901"/>
    <lineage>
        <taxon>Bacteria</taxon>
        <taxon>Pseudomonadati</taxon>
        <taxon>Pseudomonadota</taxon>
        <taxon>Gammaproteobacteria</taxon>
        <taxon>Enterobacterales</taxon>
        <taxon>Enterobacteriaceae</taxon>
        <taxon>Salmonella</taxon>
    </lineage>
</organism>
<comment type="caution">
    <text evidence="1">The sequence shown here is derived from an EMBL/GenBank/DDBJ whole genome shotgun (WGS) entry which is preliminary data.</text>
</comment>
<name>A0A5U1J7D0_SALER</name>
<evidence type="ECO:0000313" key="1">
    <source>
        <dbReference type="EMBL" id="EBO7332133.1"/>
    </source>
</evidence>
<proteinExistence type="predicted"/>
<reference evidence="1" key="1">
    <citation type="submission" date="2018-08" db="EMBL/GenBank/DDBJ databases">
        <authorList>
            <consortium name="PulseNet: The National Subtyping Network for Foodborne Disease Surveillance"/>
            <person name="Tarr C.L."/>
            <person name="Trees E."/>
            <person name="Katz L.S."/>
            <person name="Carleton-Romer H.A."/>
            <person name="Stroika S."/>
            <person name="Kucerova Z."/>
            <person name="Roache K.F."/>
            <person name="Sabol A.L."/>
            <person name="Besser J."/>
            <person name="Gerner-Smidt P."/>
        </authorList>
    </citation>
    <scope>NUCLEOTIDE SEQUENCE</scope>
    <source>
        <strain evidence="1">PNUSAS049711</strain>
    </source>
</reference>
<dbReference type="EMBL" id="AAGJLM010000001">
    <property type="protein sequence ID" value="EBO7332133.1"/>
    <property type="molecule type" value="Genomic_DNA"/>
</dbReference>